<gene>
    <name evidence="13" type="ORF">V9T40_007583</name>
</gene>
<evidence type="ECO:0000256" key="7">
    <source>
        <dbReference type="ARBA" id="ARBA00023136"/>
    </source>
</evidence>
<comment type="similarity">
    <text evidence="2">Belongs to the amino acid/polyamine transporter 2 family.</text>
</comment>
<dbReference type="EMBL" id="JBBCAQ010000020">
    <property type="protein sequence ID" value="KAK7592831.1"/>
    <property type="molecule type" value="Genomic_DNA"/>
</dbReference>
<evidence type="ECO:0000256" key="11">
    <source>
        <dbReference type="SAM" id="Phobius"/>
    </source>
</evidence>
<feature type="transmembrane region" description="Helical" evidence="11">
    <location>
        <begin position="65"/>
        <end position="83"/>
    </location>
</feature>
<evidence type="ECO:0000313" key="13">
    <source>
        <dbReference type="EMBL" id="KAK7592831.1"/>
    </source>
</evidence>
<evidence type="ECO:0000256" key="8">
    <source>
        <dbReference type="ARBA" id="ARBA00037101"/>
    </source>
</evidence>
<evidence type="ECO:0000256" key="1">
    <source>
        <dbReference type="ARBA" id="ARBA00004141"/>
    </source>
</evidence>
<accession>A0AAN9TLX6</accession>
<comment type="function">
    <text evidence="8">Putative sodium-dependent amino acid/proton antiporter.</text>
</comment>
<feature type="transmembrane region" description="Helical" evidence="11">
    <location>
        <begin position="299"/>
        <end position="322"/>
    </location>
</feature>
<evidence type="ECO:0000256" key="9">
    <source>
        <dbReference type="ARBA" id="ARBA00040814"/>
    </source>
</evidence>
<feature type="transmembrane region" description="Helical" evidence="11">
    <location>
        <begin position="39"/>
        <end position="59"/>
    </location>
</feature>
<keyword evidence="6 11" id="KW-1133">Transmembrane helix</keyword>
<feature type="transmembrane region" description="Helical" evidence="11">
    <location>
        <begin position="258"/>
        <end position="279"/>
    </location>
</feature>
<name>A0AAN9TLX6_9HEMI</name>
<feature type="transmembrane region" description="Helical" evidence="11">
    <location>
        <begin position="343"/>
        <end position="366"/>
    </location>
</feature>
<keyword evidence="3" id="KW-0813">Transport</keyword>
<evidence type="ECO:0000256" key="6">
    <source>
        <dbReference type="ARBA" id="ARBA00022989"/>
    </source>
</evidence>
<dbReference type="Proteomes" id="UP001367676">
    <property type="component" value="Unassembled WGS sequence"/>
</dbReference>
<feature type="transmembrane region" description="Helical" evidence="11">
    <location>
        <begin position="372"/>
        <end position="391"/>
    </location>
</feature>
<protein>
    <recommendedName>
        <fullName evidence="9">Putative sodium-coupled neutral amino acid transporter 11</fullName>
    </recommendedName>
    <alternativeName>
        <fullName evidence="10">Solute carrier family 38 member 11</fullName>
    </alternativeName>
</protein>
<feature type="transmembrane region" description="Helical" evidence="11">
    <location>
        <begin position="223"/>
        <end position="246"/>
    </location>
</feature>
<feature type="transmembrane region" description="Helical" evidence="11">
    <location>
        <begin position="185"/>
        <end position="203"/>
    </location>
</feature>
<keyword evidence="7 11" id="KW-0472">Membrane</keyword>
<keyword evidence="4 11" id="KW-0812">Transmembrane</keyword>
<proteinExistence type="inferred from homology"/>
<dbReference type="PANTHER" id="PTHR22950">
    <property type="entry name" value="AMINO ACID TRANSPORTER"/>
    <property type="match status" value="1"/>
</dbReference>
<keyword evidence="14" id="KW-1185">Reference proteome</keyword>
<dbReference type="Pfam" id="PF01490">
    <property type="entry name" value="Aa_trans"/>
    <property type="match status" value="1"/>
</dbReference>
<evidence type="ECO:0000313" key="14">
    <source>
        <dbReference type="Proteomes" id="UP001367676"/>
    </source>
</evidence>
<dbReference type="InterPro" id="IPR013057">
    <property type="entry name" value="AA_transpt_TM"/>
</dbReference>
<dbReference type="GO" id="GO:0016020">
    <property type="term" value="C:membrane"/>
    <property type="evidence" value="ECO:0007669"/>
    <property type="project" value="UniProtKB-SubCell"/>
</dbReference>
<comment type="subcellular location">
    <subcellularLocation>
        <location evidence="1">Membrane</location>
        <topology evidence="1">Multi-pass membrane protein</topology>
    </subcellularLocation>
</comment>
<evidence type="ECO:0000256" key="5">
    <source>
        <dbReference type="ARBA" id="ARBA00022970"/>
    </source>
</evidence>
<comment type="caution">
    <text evidence="13">The sequence shown here is derived from an EMBL/GenBank/DDBJ whole genome shotgun (WGS) entry which is preliminary data.</text>
</comment>
<feature type="domain" description="Amino acid transporter transmembrane" evidence="12">
    <location>
        <begin position="38"/>
        <end position="421"/>
    </location>
</feature>
<evidence type="ECO:0000259" key="12">
    <source>
        <dbReference type="Pfam" id="PF01490"/>
    </source>
</evidence>
<keyword evidence="5" id="KW-0029">Amino-acid transport</keyword>
<evidence type="ECO:0000256" key="4">
    <source>
        <dbReference type="ARBA" id="ARBA00022692"/>
    </source>
</evidence>
<evidence type="ECO:0000256" key="10">
    <source>
        <dbReference type="ARBA" id="ARBA00041723"/>
    </source>
</evidence>
<feature type="transmembrane region" description="Helical" evidence="11">
    <location>
        <begin position="111"/>
        <end position="132"/>
    </location>
</feature>
<dbReference type="PANTHER" id="PTHR22950:SF458">
    <property type="entry name" value="SODIUM-COUPLED NEUTRAL AMINO ACID TRANSPORTER 11-RELATED"/>
    <property type="match status" value="1"/>
</dbReference>
<evidence type="ECO:0000256" key="3">
    <source>
        <dbReference type="ARBA" id="ARBA00022448"/>
    </source>
</evidence>
<organism evidence="13 14">
    <name type="scientific">Parthenolecanium corni</name>
    <dbReference type="NCBI Taxonomy" id="536013"/>
    <lineage>
        <taxon>Eukaryota</taxon>
        <taxon>Metazoa</taxon>
        <taxon>Ecdysozoa</taxon>
        <taxon>Arthropoda</taxon>
        <taxon>Hexapoda</taxon>
        <taxon>Insecta</taxon>
        <taxon>Pterygota</taxon>
        <taxon>Neoptera</taxon>
        <taxon>Paraneoptera</taxon>
        <taxon>Hemiptera</taxon>
        <taxon>Sternorrhyncha</taxon>
        <taxon>Coccoidea</taxon>
        <taxon>Coccidae</taxon>
        <taxon>Parthenolecanium</taxon>
    </lineage>
</organism>
<dbReference type="AlphaFoldDB" id="A0AAN9TLX6"/>
<reference evidence="13 14" key="1">
    <citation type="submission" date="2024-03" db="EMBL/GenBank/DDBJ databases">
        <title>Adaptation during the transition from Ophiocordyceps entomopathogen to insect associate is accompanied by gene loss and intensified selection.</title>
        <authorList>
            <person name="Ward C.M."/>
            <person name="Onetto C.A."/>
            <person name="Borneman A.R."/>
        </authorList>
    </citation>
    <scope>NUCLEOTIDE SEQUENCE [LARGE SCALE GENOMIC DNA]</scope>
    <source>
        <strain evidence="13">AWRI1</strain>
        <tissue evidence="13">Single Adult Female</tissue>
    </source>
</reference>
<sequence length="449" mass="50058">MSIVSTLPDERSYILEARKGAIYFTNQDEKLPKKSDYKFAVFNYINCIVGSGVIGIPYAFREAGFGAGLVLLLGISFITDYSLKLMIECAHLTNAFTYQGIMEAAYGRKGFLFLSLLQFIYPFIAMVSYNIIVGDTLTKVMVRLFDVTANSIFVRRDFVIGIATLFITSPLCLMKNLVGLARASVLSFFLILFIMATFFVRIGSMATIVPRSDDAFKFLDPKVFTAFGIMAFSFMCHHNVFLLYDSIENVNQKKWDRITMFSVSVSSMILCLFGIAGYVTFTGFTQGDVFKNYCWDDDLINFAGFAFSFTVLFAFPIECMTARSVITQLLGPINHELTVNEHVCVTLFLVLTTYLISITTSCLGAVLELNGIVSAIPLAFVLPALIYIKLIDGPFLSGRKLRAFGLAVFGVIVAIVGCFMLLTRWSKYATCDQGREPFYCEASRNSDTT</sequence>
<feature type="transmembrane region" description="Helical" evidence="11">
    <location>
        <begin position="152"/>
        <end position="173"/>
    </location>
</feature>
<evidence type="ECO:0000256" key="2">
    <source>
        <dbReference type="ARBA" id="ARBA00008066"/>
    </source>
</evidence>
<dbReference type="GO" id="GO:0015179">
    <property type="term" value="F:L-amino acid transmembrane transporter activity"/>
    <property type="evidence" value="ECO:0007669"/>
    <property type="project" value="TreeGrafter"/>
</dbReference>
<feature type="transmembrane region" description="Helical" evidence="11">
    <location>
        <begin position="403"/>
        <end position="422"/>
    </location>
</feature>